<evidence type="ECO:0000313" key="1">
    <source>
        <dbReference type="EMBL" id="JAD75336.1"/>
    </source>
</evidence>
<reference evidence="1" key="1">
    <citation type="submission" date="2014-09" db="EMBL/GenBank/DDBJ databases">
        <authorList>
            <person name="Magalhaes I.L.F."/>
            <person name="Oliveira U."/>
            <person name="Santos F.R."/>
            <person name="Vidigal T.H.D.A."/>
            <person name="Brescovit A.D."/>
            <person name="Santos A.J."/>
        </authorList>
    </citation>
    <scope>NUCLEOTIDE SEQUENCE</scope>
    <source>
        <tissue evidence="1">Shoot tissue taken approximately 20 cm above the soil surface</tissue>
    </source>
</reference>
<dbReference type="AlphaFoldDB" id="A0A0A9CIC0"/>
<accession>A0A0A9CIC0</accession>
<reference evidence="1" key="2">
    <citation type="journal article" date="2015" name="Data Brief">
        <title>Shoot transcriptome of the giant reed, Arundo donax.</title>
        <authorList>
            <person name="Barrero R.A."/>
            <person name="Guerrero F.D."/>
            <person name="Moolhuijzen P."/>
            <person name="Goolsby J.A."/>
            <person name="Tidwell J."/>
            <person name="Bellgard S.E."/>
            <person name="Bellgard M.I."/>
        </authorList>
    </citation>
    <scope>NUCLEOTIDE SEQUENCE</scope>
    <source>
        <tissue evidence="1">Shoot tissue taken approximately 20 cm above the soil surface</tissue>
    </source>
</reference>
<sequence>MNCLVGQDVPEGQSLFVFQSILLLFSDIRFWKAATFWSNICLLQLLFFSFKELLLVVQLCKLKAAFQISLLFINMSATSAG</sequence>
<dbReference type="EMBL" id="GBRH01222559">
    <property type="protein sequence ID" value="JAD75336.1"/>
    <property type="molecule type" value="Transcribed_RNA"/>
</dbReference>
<protein>
    <submittedName>
        <fullName evidence="1">Uncharacterized protein</fullName>
    </submittedName>
</protein>
<proteinExistence type="predicted"/>
<organism evidence="1">
    <name type="scientific">Arundo donax</name>
    <name type="common">Giant reed</name>
    <name type="synonym">Donax arundinaceus</name>
    <dbReference type="NCBI Taxonomy" id="35708"/>
    <lineage>
        <taxon>Eukaryota</taxon>
        <taxon>Viridiplantae</taxon>
        <taxon>Streptophyta</taxon>
        <taxon>Embryophyta</taxon>
        <taxon>Tracheophyta</taxon>
        <taxon>Spermatophyta</taxon>
        <taxon>Magnoliopsida</taxon>
        <taxon>Liliopsida</taxon>
        <taxon>Poales</taxon>
        <taxon>Poaceae</taxon>
        <taxon>PACMAD clade</taxon>
        <taxon>Arundinoideae</taxon>
        <taxon>Arundineae</taxon>
        <taxon>Arundo</taxon>
    </lineage>
</organism>
<name>A0A0A9CIC0_ARUDO</name>